<dbReference type="EMBL" id="LAZR01009912">
    <property type="protein sequence ID" value="KKM69895.1"/>
    <property type="molecule type" value="Genomic_DNA"/>
</dbReference>
<reference evidence="1" key="1">
    <citation type="journal article" date="2015" name="Nature">
        <title>Complex archaea that bridge the gap between prokaryotes and eukaryotes.</title>
        <authorList>
            <person name="Spang A."/>
            <person name="Saw J.H."/>
            <person name="Jorgensen S.L."/>
            <person name="Zaremba-Niedzwiedzka K."/>
            <person name="Martijn J."/>
            <person name="Lind A.E."/>
            <person name="van Eijk R."/>
            <person name="Schleper C."/>
            <person name="Guy L."/>
            <person name="Ettema T.J."/>
        </authorList>
    </citation>
    <scope>NUCLEOTIDE SEQUENCE</scope>
</reference>
<evidence type="ECO:0000313" key="1">
    <source>
        <dbReference type="EMBL" id="KKM69895.1"/>
    </source>
</evidence>
<dbReference type="AlphaFoldDB" id="A0A0F9LZQ3"/>
<organism evidence="1">
    <name type="scientific">marine sediment metagenome</name>
    <dbReference type="NCBI Taxonomy" id="412755"/>
    <lineage>
        <taxon>unclassified sequences</taxon>
        <taxon>metagenomes</taxon>
        <taxon>ecological metagenomes</taxon>
    </lineage>
</organism>
<name>A0A0F9LZQ3_9ZZZZ</name>
<protein>
    <submittedName>
        <fullName evidence="1">Uncharacterized protein</fullName>
    </submittedName>
</protein>
<accession>A0A0F9LZQ3</accession>
<gene>
    <name evidence="1" type="ORF">LCGC14_1446160</name>
</gene>
<sequence>MSEEYWITYAYHKKHGQYLCGECGEVKPKRDISSFGYLSPHRCKACYDRGTRRIAEHCRKLEAEREEQS</sequence>
<proteinExistence type="predicted"/>
<comment type="caution">
    <text evidence="1">The sequence shown here is derived from an EMBL/GenBank/DDBJ whole genome shotgun (WGS) entry which is preliminary data.</text>
</comment>